<name>A0A2P9AMC6_9HYPH</name>
<dbReference type="GO" id="GO:0022857">
    <property type="term" value="F:transmembrane transporter activity"/>
    <property type="evidence" value="ECO:0007669"/>
    <property type="project" value="InterPro"/>
</dbReference>
<feature type="transmembrane region" description="Helical" evidence="6">
    <location>
        <begin position="27"/>
        <end position="47"/>
    </location>
</feature>
<evidence type="ECO:0000313" key="8">
    <source>
        <dbReference type="Proteomes" id="UP000245698"/>
    </source>
</evidence>
<feature type="transmembrane region" description="Helical" evidence="6">
    <location>
        <begin position="53"/>
        <end position="74"/>
    </location>
</feature>
<keyword evidence="2" id="KW-1003">Cell membrane</keyword>
<evidence type="ECO:0000256" key="5">
    <source>
        <dbReference type="ARBA" id="ARBA00023136"/>
    </source>
</evidence>
<dbReference type="EMBL" id="FUIG01000035">
    <property type="protein sequence ID" value="SJM32286.1"/>
    <property type="molecule type" value="Genomic_DNA"/>
</dbReference>
<dbReference type="Proteomes" id="UP000245698">
    <property type="component" value="Unassembled WGS sequence"/>
</dbReference>
<feature type="transmembrane region" description="Helical" evidence="6">
    <location>
        <begin position="106"/>
        <end position="127"/>
    </location>
</feature>
<dbReference type="GO" id="GO:0005886">
    <property type="term" value="C:plasma membrane"/>
    <property type="evidence" value="ECO:0007669"/>
    <property type="project" value="UniProtKB-SubCell"/>
</dbReference>
<feature type="transmembrane region" description="Helical" evidence="6">
    <location>
        <begin position="172"/>
        <end position="192"/>
    </location>
</feature>
<organism evidence="7 8">
    <name type="scientific">Mesorhizobium delmotii</name>
    <dbReference type="NCBI Taxonomy" id="1631247"/>
    <lineage>
        <taxon>Bacteria</taxon>
        <taxon>Pseudomonadati</taxon>
        <taxon>Pseudomonadota</taxon>
        <taxon>Alphaproteobacteria</taxon>
        <taxon>Hyphomicrobiales</taxon>
        <taxon>Phyllobacteriaceae</taxon>
        <taxon>Mesorhizobium</taxon>
    </lineage>
</organism>
<evidence type="ECO:0000313" key="7">
    <source>
        <dbReference type="EMBL" id="SJM32286.1"/>
    </source>
</evidence>
<dbReference type="PANTHER" id="PTHR32196">
    <property type="entry name" value="ABC TRANSPORTER PERMEASE PROTEIN YPHD-RELATED-RELATED"/>
    <property type="match status" value="1"/>
</dbReference>
<keyword evidence="3 6" id="KW-0812">Transmembrane</keyword>
<sequence>MSVDEVGRWPSRFGSRVLRRFVETRELTLLVLIVAIIVGMSLASPVFLSLANFRAIAIGMAPTVIIAVGMTVLLVSGGFDLSVGSVLALASTVTALLLLSGASIPLAILGALALGVIIGLANGIVVTRIGVNPLVATLGSMSIARGIALVLTEGFSLSNLPPAFGWAGRAEILGLPFLLWVALALVVVFDLAMRHGSFFRQLYYIGSNEKAARLSGLAVNRVRTLAYMLSGLLAALAGVLLASRLMSGTPTAGNALELQVLAAAVIGGASLRGGEGTVVGAFLGVIFVALINNAMTMLAVSIYWQMIVTGAVLVLAVALDMLVRRGDG</sequence>
<feature type="transmembrane region" description="Helical" evidence="6">
    <location>
        <begin position="278"/>
        <end position="296"/>
    </location>
</feature>
<feature type="transmembrane region" description="Helical" evidence="6">
    <location>
        <begin position="302"/>
        <end position="323"/>
    </location>
</feature>
<dbReference type="Pfam" id="PF02653">
    <property type="entry name" value="BPD_transp_2"/>
    <property type="match status" value="1"/>
</dbReference>
<feature type="transmembrane region" description="Helical" evidence="6">
    <location>
        <begin position="225"/>
        <end position="246"/>
    </location>
</feature>
<dbReference type="RefSeq" id="WP_123149329.1">
    <property type="nucleotide sequence ID" value="NZ_FUIG01000035.1"/>
</dbReference>
<keyword evidence="4 6" id="KW-1133">Transmembrane helix</keyword>
<evidence type="ECO:0000256" key="1">
    <source>
        <dbReference type="ARBA" id="ARBA00004651"/>
    </source>
</evidence>
<evidence type="ECO:0000256" key="3">
    <source>
        <dbReference type="ARBA" id="ARBA00022692"/>
    </source>
</evidence>
<feature type="transmembrane region" description="Helical" evidence="6">
    <location>
        <begin position="134"/>
        <end position="152"/>
    </location>
</feature>
<proteinExistence type="predicted"/>
<reference evidence="8" key="1">
    <citation type="submission" date="2016-12" db="EMBL/GenBank/DDBJ databases">
        <authorList>
            <person name="Brunel B."/>
        </authorList>
    </citation>
    <scope>NUCLEOTIDE SEQUENCE [LARGE SCALE GENOMIC DNA]</scope>
</reference>
<accession>A0A2P9AMC6</accession>
<comment type="subcellular location">
    <subcellularLocation>
        <location evidence="1">Cell membrane</location>
        <topology evidence="1">Multi-pass membrane protein</topology>
    </subcellularLocation>
</comment>
<protein>
    <submittedName>
        <fullName evidence="7">Ribose transport system permease protein RbsC</fullName>
    </submittedName>
</protein>
<evidence type="ECO:0000256" key="2">
    <source>
        <dbReference type="ARBA" id="ARBA00022475"/>
    </source>
</evidence>
<evidence type="ECO:0000256" key="4">
    <source>
        <dbReference type="ARBA" id="ARBA00022989"/>
    </source>
</evidence>
<evidence type="ECO:0000256" key="6">
    <source>
        <dbReference type="SAM" id="Phobius"/>
    </source>
</evidence>
<feature type="transmembrane region" description="Helical" evidence="6">
    <location>
        <begin position="81"/>
        <end position="100"/>
    </location>
</feature>
<gene>
    <name evidence="7" type="primary">rbsC</name>
    <name evidence="7" type="ORF">BQ8482_280012</name>
</gene>
<keyword evidence="8" id="KW-1185">Reference proteome</keyword>
<dbReference type="InterPro" id="IPR001851">
    <property type="entry name" value="ABC_transp_permease"/>
</dbReference>
<dbReference type="CDD" id="cd06579">
    <property type="entry name" value="TM_PBP1_transp_AraH_like"/>
    <property type="match status" value="1"/>
</dbReference>
<dbReference type="AlphaFoldDB" id="A0A2P9AMC6"/>
<keyword evidence="5 6" id="KW-0472">Membrane</keyword>